<dbReference type="CDD" id="cd11040">
    <property type="entry name" value="CYP7_CYP8-like"/>
    <property type="match status" value="1"/>
</dbReference>
<keyword evidence="7" id="KW-0812">Transmembrane</keyword>
<evidence type="ECO:0000256" key="2">
    <source>
        <dbReference type="ARBA" id="ARBA00010617"/>
    </source>
</evidence>
<dbReference type="InterPro" id="IPR001128">
    <property type="entry name" value="Cyt_P450"/>
</dbReference>
<evidence type="ECO:0000256" key="7">
    <source>
        <dbReference type="SAM" id="Phobius"/>
    </source>
</evidence>
<dbReference type="Proteomes" id="UP001187682">
    <property type="component" value="Unassembled WGS sequence"/>
</dbReference>
<evidence type="ECO:0000256" key="4">
    <source>
        <dbReference type="ARBA" id="ARBA00023004"/>
    </source>
</evidence>
<comment type="caution">
    <text evidence="8">The sequence shown here is derived from an EMBL/GenBank/DDBJ whole genome shotgun (WGS) entry which is preliminary data.</text>
</comment>
<gene>
    <name evidence="8" type="ORF">DNG_04420</name>
</gene>
<comment type="cofactor">
    <cofactor evidence="1 6">
        <name>heme</name>
        <dbReference type="ChEBI" id="CHEBI:30413"/>
    </cofactor>
</comment>
<dbReference type="InterPro" id="IPR036396">
    <property type="entry name" value="Cyt_P450_sf"/>
</dbReference>
<evidence type="ECO:0000256" key="3">
    <source>
        <dbReference type="ARBA" id="ARBA00022723"/>
    </source>
</evidence>
<evidence type="ECO:0000313" key="8">
    <source>
        <dbReference type="EMBL" id="SPO01747.1"/>
    </source>
</evidence>
<dbReference type="GO" id="GO:0020037">
    <property type="term" value="F:heme binding"/>
    <property type="evidence" value="ECO:0007669"/>
    <property type="project" value="InterPro"/>
</dbReference>
<keyword evidence="5" id="KW-0560">Oxidoreductase</keyword>
<dbReference type="AlphaFoldDB" id="A0AAE8MWD3"/>
<keyword evidence="3 6" id="KW-0479">Metal-binding</keyword>
<feature type="transmembrane region" description="Helical" evidence="7">
    <location>
        <begin position="6"/>
        <end position="27"/>
    </location>
</feature>
<dbReference type="GO" id="GO:0004497">
    <property type="term" value="F:monooxygenase activity"/>
    <property type="evidence" value="ECO:0007669"/>
    <property type="project" value="UniProtKB-KW"/>
</dbReference>
<dbReference type="PANTHER" id="PTHR47582">
    <property type="entry name" value="P450, PUTATIVE (EUROFUNG)-RELATED"/>
    <property type="match status" value="1"/>
</dbReference>
<reference evidence="8" key="1">
    <citation type="submission" date="2018-03" db="EMBL/GenBank/DDBJ databases">
        <authorList>
            <person name="Guldener U."/>
        </authorList>
    </citation>
    <scope>NUCLEOTIDE SEQUENCE</scope>
</reference>
<keyword evidence="4 6" id="KW-0408">Iron</keyword>
<dbReference type="PANTHER" id="PTHR47582:SF1">
    <property type="entry name" value="P450, PUTATIVE (EUROFUNG)-RELATED"/>
    <property type="match status" value="1"/>
</dbReference>
<dbReference type="EMBL" id="ONZQ02000005">
    <property type="protein sequence ID" value="SPO01747.1"/>
    <property type="molecule type" value="Genomic_DNA"/>
</dbReference>
<feature type="binding site" description="axial binding residue" evidence="6">
    <location>
        <position position="442"/>
    </location>
    <ligand>
        <name>heme</name>
        <dbReference type="ChEBI" id="CHEBI:30413"/>
    </ligand>
    <ligandPart>
        <name>Fe</name>
        <dbReference type="ChEBI" id="CHEBI:18248"/>
    </ligandPart>
</feature>
<keyword evidence="7" id="KW-1133">Transmembrane helix</keyword>
<dbReference type="GO" id="GO:0016705">
    <property type="term" value="F:oxidoreductase activity, acting on paired donors, with incorporation or reduction of molecular oxygen"/>
    <property type="evidence" value="ECO:0007669"/>
    <property type="project" value="InterPro"/>
</dbReference>
<evidence type="ECO:0000256" key="5">
    <source>
        <dbReference type="ARBA" id="ARBA00023033"/>
    </source>
</evidence>
<keyword evidence="6" id="KW-0349">Heme</keyword>
<name>A0AAE8MWD3_9PEZI</name>
<accession>A0AAE8MWD3</accession>
<organism evidence="8 9">
    <name type="scientific">Cephalotrichum gorgonifer</name>
    <dbReference type="NCBI Taxonomy" id="2041049"/>
    <lineage>
        <taxon>Eukaryota</taxon>
        <taxon>Fungi</taxon>
        <taxon>Dikarya</taxon>
        <taxon>Ascomycota</taxon>
        <taxon>Pezizomycotina</taxon>
        <taxon>Sordariomycetes</taxon>
        <taxon>Hypocreomycetidae</taxon>
        <taxon>Microascales</taxon>
        <taxon>Microascaceae</taxon>
        <taxon>Cephalotrichum</taxon>
    </lineage>
</organism>
<evidence type="ECO:0000313" key="9">
    <source>
        <dbReference type="Proteomes" id="UP001187682"/>
    </source>
</evidence>
<evidence type="ECO:0000256" key="1">
    <source>
        <dbReference type="ARBA" id="ARBA00001971"/>
    </source>
</evidence>
<keyword evidence="5" id="KW-0503">Monooxygenase</keyword>
<feature type="transmembrane region" description="Helical" evidence="7">
    <location>
        <begin position="269"/>
        <end position="290"/>
    </location>
</feature>
<dbReference type="Gene3D" id="1.10.630.10">
    <property type="entry name" value="Cytochrome P450"/>
    <property type="match status" value="1"/>
</dbReference>
<protein>
    <submittedName>
        <fullName evidence="8">Related to cytochrome P450 7A1</fullName>
    </submittedName>
</protein>
<dbReference type="Pfam" id="PF00067">
    <property type="entry name" value="p450"/>
    <property type="match status" value="1"/>
</dbReference>
<dbReference type="GO" id="GO:0005506">
    <property type="term" value="F:iron ion binding"/>
    <property type="evidence" value="ECO:0007669"/>
    <property type="project" value="InterPro"/>
</dbReference>
<evidence type="ECO:0000256" key="6">
    <source>
        <dbReference type="PIRSR" id="PIRSR602403-1"/>
    </source>
</evidence>
<keyword evidence="9" id="KW-1185">Reference proteome</keyword>
<keyword evidence="7" id="KW-0472">Membrane</keyword>
<proteinExistence type="inferred from homology"/>
<dbReference type="PRINTS" id="PR00465">
    <property type="entry name" value="EP450IV"/>
</dbReference>
<dbReference type="InterPro" id="IPR053007">
    <property type="entry name" value="CYP450_monoxygenase_sec-met"/>
</dbReference>
<sequence length="508" mass="56053">MPLNTIPPGVITLVLGFLLVVVIARALKKRPDPREPPLKHPLANNVTSAQQPHPIFTVELPGQKNYIVTSPELVQAVHRNAAALSFSPAMVPAFRKLMGFDEEGIELIFRDAHTESGFYGEIHRVQKASLLPGTESLEQLCTLVRGKLMRDVNEFPPVQDVHLFAWVQDMFMRSNNSACFGEKDPFTLDPSLSSTFWKWEAHMKILLLGIPWIFNPKGVTTARETRKTLVTAFLNYLNDDGLDSACSFIKDLSGLGIRRGLSNENNARALLGSVLAIVGNTVPTTFWLLLNIYSRPSLLDEIRNELQATLPDTGTEAKTSLEVARIRERCPVLIAAYDETLRLTSGIAAVRYTNEDTVVAGSDGRSWLLQRGAQIQMPTAFIHADPATWGPNAASLFDHTRFLRPSVAGDGNVATSAPPLSREQRTRRTAAFRPFGGGGALCPGRHFATHEILSFVGSLLLGFDMEPVEGKEFRLPEMDRSKLPLTSMKPVGDISVRFVRRDGCGKFS</sequence>
<dbReference type="InterPro" id="IPR002403">
    <property type="entry name" value="Cyt_P450_E_grp-IV"/>
</dbReference>
<dbReference type="SUPFAM" id="SSF48264">
    <property type="entry name" value="Cytochrome P450"/>
    <property type="match status" value="1"/>
</dbReference>
<comment type="similarity">
    <text evidence="2">Belongs to the cytochrome P450 family.</text>
</comment>